<feature type="transmembrane region" description="Helical" evidence="1">
    <location>
        <begin position="87"/>
        <end position="103"/>
    </location>
</feature>
<dbReference type="InterPro" id="IPR037522">
    <property type="entry name" value="HD_GYP_dom"/>
</dbReference>
<keyword evidence="1" id="KW-1133">Transmembrane helix</keyword>
<protein>
    <submittedName>
        <fullName evidence="4">Cyclic di-GMP phosphodiesterase VC_1295</fullName>
        <ecNumber evidence="4">3.1.4.-</ecNumber>
    </submittedName>
</protein>
<dbReference type="Pfam" id="PF13487">
    <property type="entry name" value="HD_5"/>
    <property type="match status" value="1"/>
</dbReference>
<dbReference type="InterPro" id="IPR052020">
    <property type="entry name" value="Cyclic_di-GMP/3'3'-cGAMP_PDE"/>
</dbReference>
<dbReference type="CDD" id="cd06225">
    <property type="entry name" value="HAMP"/>
    <property type="match status" value="1"/>
</dbReference>
<dbReference type="AlphaFoldDB" id="A0AAU9QLW0"/>
<dbReference type="Gene3D" id="6.10.340.10">
    <property type="match status" value="1"/>
</dbReference>
<dbReference type="Pfam" id="PF20970">
    <property type="entry name" value="MASE10"/>
    <property type="match status" value="1"/>
</dbReference>
<dbReference type="EC" id="3.1.4.-" evidence="4"/>
<gene>
    <name evidence="4" type="ORF">THF1A12_260050</name>
</gene>
<keyword evidence="1" id="KW-0472">Membrane</keyword>
<dbReference type="GO" id="GO:0008081">
    <property type="term" value="F:phosphoric diester hydrolase activity"/>
    <property type="evidence" value="ECO:0007669"/>
    <property type="project" value="UniProtKB-ARBA"/>
</dbReference>
<feature type="transmembrane region" description="Helical" evidence="1">
    <location>
        <begin position="115"/>
        <end position="133"/>
    </location>
</feature>
<feature type="transmembrane region" description="Helical" evidence="1">
    <location>
        <begin position="47"/>
        <end position="66"/>
    </location>
</feature>
<comment type="caution">
    <text evidence="4">The sequence shown here is derived from an EMBL/GenBank/DDBJ whole genome shotgun (WGS) entry which is preliminary data.</text>
</comment>
<dbReference type="CDD" id="cd00077">
    <property type="entry name" value="HDc"/>
    <property type="match status" value="1"/>
</dbReference>
<name>A0AAU9QLW0_9VIBR</name>
<dbReference type="PROSITE" id="PS51832">
    <property type="entry name" value="HD_GYP"/>
    <property type="match status" value="1"/>
</dbReference>
<keyword evidence="4" id="KW-0378">Hydrolase</keyword>
<dbReference type="GO" id="GO:0007165">
    <property type="term" value="P:signal transduction"/>
    <property type="evidence" value="ECO:0007669"/>
    <property type="project" value="InterPro"/>
</dbReference>
<evidence type="ECO:0000313" key="5">
    <source>
        <dbReference type="Proteomes" id="UP001295462"/>
    </source>
</evidence>
<evidence type="ECO:0000259" key="2">
    <source>
        <dbReference type="PROSITE" id="PS50885"/>
    </source>
</evidence>
<sequence>MMLRMILERLIMANTNYNAPLTLQLYLAAAFFFGTYGGRVCPMLSTLSVYEVILHCAVVFTFIYLVRHFILATHPLIAQNRQAKLDTIIFTAVSIPFAAYYNLQYDFTFDSNVKVLFGMGLFGFLTGSILQLQSKLAQFNDLRQQNQFDFVLSGQRQSMVKQMIGMMIALLVTLTAILTMVAVKDIYWLEQNPEQIANGLGKISFIKELVYIALVVGGYVIAIMVLWTRLMQKILFSQEQALLEVTQGKVAQRLPVFQHDELGSMACLTNQMLDSLQVSQDEVKTTRDVAIVSLSALAESRDNETGAHIMRTQEYVKVLAEHLSQFEQHRMLLTPNYIELLYKSAPLHDVGKVGVPDSVLLKPGKLTDEEFEIMKGHAEIGAEALSIAEKQLGSSSFLRVAKEIALTHHEKWDGSGYPNQLSGESIPLSGRLMALADVYDALISKRVYKPAFSHDKAKSIILEGNGKHFDPQVVDAFLAVEAQFQHIAHQYQDAQDLAA</sequence>
<dbReference type="GO" id="GO:0016020">
    <property type="term" value="C:membrane"/>
    <property type="evidence" value="ECO:0007669"/>
    <property type="project" value="InterPro"/>
</dbReference>
<reference evidence="4" key="1">
    <citation type="submission" date="2022-01" db="EMBL/GenBank/DDBJ databases">
        <authorList>
            <person name="Lagorce A."/>
        </authorList>
    </citation>
    <scope>NUCLEOTIDE SEQUENCE</scope>
    <source>
        <strain evidence="4">Th15_F1_A12</strain>
    </source>
</reference>
<feature type="transmembrane region" description="Helical" evidence="1">
    <location>
        <begin position="164"/>
        <end position="189"/>
    </location>
</feature>
<dbReference type="SUPFAM" id="SSF109604">
    <property type="entry name" value="HD-domain/PDEase-like"/>
    <property type="match status" value="1"/>
</dbReference>
<dbReference type="PANTHER" id="PTHR45228:SF5">
    <property type="entry name" value="CYCLIC DI-GMP PHOSPHODIESTERASE VC_1348-RELATED"/>
    <property type="match status" value="1"/>
</dbReference>
<evidence type="ECO:0000259" key="3">
    <source>
        <dbReference type="PROSITE" id="PS51832"/>
    </source>
</evidence>
<proteinExistence type="predicted"/>
<dbReference type="InterPro" id="IPR048440">
    <property type="entry name" value="MASE10"/>
</dbReference>
<feature type="domain" description="HD-GYP" evidence="3">
    <location>
        <begin position="283"/>
        <end position="493"/>
    </location>
</feature>
<feature type="domain" description="HAMP" evidence="2">
    <location>
        <begin position="229"/>
        <end position="281"/>
    </location>
</feature>
<dbReference type="Proteomes" id="UP001295462">
    <property type="component" value="Unassembled WGS sequence"/>
</dbReference>
<evidence type="ECO:0000313" key="4">
    <source>
        <dbReference type="EMBL" id="CAH1593153.1"/>
    </source>
</evidence>
<dbReference type="SMART" id="SM00471">
    <property type="entry name" value="HDc"/>
    <property type="match status" value="1"/>
</dbReference>
<dbReference type="InterPro" id="IPR003660">
    <property type="entry name" value="HAMP_dom"/>
</dbReference>
<keyword evidence="1" id="KW-0812">Transmembrane</keyword>
<evidence type="ECO:0000256" key="1">
    <source>
        <dbReference type="SAM" id="Phobius"/>
    </source>
</evidence>
<dbReference type="InterPro" id="IPR003607">
    <property type="entry name" value="HD/PDEase_dom"/>
</dbReference>
<dbReference type="PANTHER" id="PTHR45228">
    <property type="entry name" value="CYCLIC DI-GMP PHOSPHODIESTERASE TM_0186-RELATED"/>
    <property type="match status" value="1"/>
</dbReference>
<organism evidence="4 5">
    <name type="scientific">Vibrio jasicida</name>
    <dbReference type="NCBI Taxonomy" id="766224"/>
    <lineage>
        <taxon>Bacteria</taxon>
        <taxon>Pseudomonadati</taxon>
        <taxon>Pseudomonadota</taxon>
        <taxon>Gammaproteobacteria</taxon>
        <taxon>Vibrionales</taxon>
        <taxon>Vibrionaceae</taxon>
        <taxon>Vibrio</taxon>
    </lineage>
</organism>
<dbReference type="EMBL" id="CAKMUD010000079">
    <property type="protein sequence ID" value="CAH1593153.1"/>
    <property type="molecule type" value="Genomic_DNA"/>
</dbReference>
<feature type="transmembrane region" description="Helical" evidence="1">
    <location>
        <begin position="209"/>
        <end position="227"/>
    </location>
</feature>
<dbReference type="Gene3D" id="1.10.3210.10">
    <property type="entry name" value="Hypothetical protein af1432"/>
    <property type="match status" value="1"/>
</dbReference>
<accession>A0AAU9QLW0</accession>
<dbReference type="PROSITE" id="PS50885">
    <property type="entry name" value="HAMP"/>
    <property type="match status" value="1"/>
</dbReference>